<dbReference type="InterPro" id="IPR011989">
    <property type="entry name" value="ARM-like"/>
</dbReference>
<evidence type="ECO:0000256" key="5">
    <source>
        <dbReference type="ARBA" id="ARBA00022737"/>
    </source>
</evidence>
<evidence type="ECO:0000256" key="3">
    <source>
        <dbReference type="ARBA" id="ARBA00022448"/>
    </source>
</evidence>
<dbReference type="OrthoDB" id="10263328at2759"/>
<dbReference type="PROSITE" id="PS50077">
    <property type="entry name" value="HEAT_REPEAT"/>
    <property type="match status" value="1"/>
</dbReference>
<keyword evidence="5" id="KW-0677">Repeat</keyword>
<comment type="caution">
    <text evidence="11">The sequence shown here is derived from an EMBL/GenBank/DDBJ whole genome shotgun (WGS) entry which is preliminary data.</text>
</comment>
<dbReference type="InterPro" id="IPR016024">
    <property type="entry name" value="ARM-type_fold"/>
</dbReference>
<keyword evidence="4" id="KW-0963">Cytoplasm</keyword>
<dbReference type="Proteomes" id="UP000242525">
    <property type="component" value="Unassembled WGS sequence"/>
</dbReference>
<evidence type="ECO:0000256" key="1">
    <source>
        <dbReference type="ARBA" id="ARBA00004496"/>
    </source>
</evidence>
<dbReference type="InterPro" id="IPR001494">
    <property type="entry name" value="Importin-beta_N"/>
</dbReference>
<reference evidence="11" key="1">
    <citation type="submission" date="2014-03" db="EMBL/GenBank/DDBJ databases">
        <authorList>
            <person name="Casaregola S."/>
        </authorList>
    </citation>
    <scope>NUCLEOTIDE SEQUENCE [LARGE SCALE GENOMIC DNA]</scope>
    <source>
        <strain evidence="11">CLIB 918</strain>
    </source>
</reference>
<evidence type="ECO:0000256" key="2">
    <source>
        <dbReference type="ARBA" id="ARBA00010907"/>
    </source>
</evidence>
<name>A0A0J9XJH4_GEOCN</name>
<comment type="subcellular location">
    <subcellularLocation>
        <location evidence="1">Cytoplasm</location>
    </subcellularLocation>
</comment>
<evidence type="ECO:0000259" key="10">
    <source>
        <dbReference type="PROSITE" id="PS50166"/>
    </source>
</evidence>
<keyword evidence="6" id="KW-0653">Protein transport</keyword>
<dbReference type="GO" id="GO:0006606">
    <property type="term" value="P:protein import into nucleus"/>
    <property type="evidence" value="ECO:0007669"/>
    <property type="project" value="InterPro"/>
</dbReference>
<keyword evidence="3" id="KW-0813">Transport</keyword>
<comment type="similarity">
    <text evidence="2">Belongs to the importin beta family. Importin beta-1 subfamily.</text>
</comment>
<evidence type="ECO:0000313" key="12">
    <source>
        <dbReference type="Proteomes" id="UP000242525"/>
    </source>
</evidence>
<dbReference type="Pfam" id="PF25574">
    <property type="entry name" value="TPR_IMB1"/>
    <property type="match status" value="1"/>
</dbReference>
<gene>
    <name evidence="11" type="ORF">BN980_GECA25s00406g</name>
</gene>
<dbReference type="Pfam" id="PF03810">
    <property type="entry name" value="IBN_N"/>
    <property type="match status" value="1"/>
</dbReference>
<evidence type="ECO:0000256" key="7">
    <source>
        <dbReference type="ARBA" id="ARBA00079884"/>
    </source>
</evidence>
<evidence type="ECO:0000256" key="6">
    <source>
        <dbReference type="ARBA" id="ARBA00022927"/>
    </source>
</evidence>
<organism evidence="11 12">
    <name type="scientific">Geotrichum candidum</name>
    <name type="common">Oospora lactis</name>
    <name type="synonym">Dipodascus geotrichum</name>
    <dbReference type="NCBI Taxonomy" id="1173061"/>
    <lineage>
        <taxon>Eukaryota</taxon>
        <taxon>Fungi</taxon>
        <taxon>Dikarya</taxon>
        <taxon>Ascomycota</taxon>
        <taxon>Saccharomycotina</taxon>
        <taxon>Dipodascomycetes</taxon>
        <taxon>Dipodascales</taxon>
        <taxon>Dipodascaceae</taxon>
        <taxon>Geotrichum</taxon>
    </lineage>
</organism>
<feature type="repeat" description="HEAT" evidence="9">
    <location>
        <begin position="412"/>
        <end position="450"/>
    </location>
</feature>
<feature type="domain" description="Importin N-terminal" evidence="10">
    <location>
        <begin position="22"/>
        <end position="102"/>
    </location>
</feature>
<dbReference type="AlphaFoldDB" id="A0A0J9XJH4"/>
<dbReference type="InterPro" id="IPR058584">
    <property type="entry name" value="IMB1_TNPO1-like_TPR"/>
</dbReference>
<dbReference type="STRING" id="1173061.A0A0J9XJH4"/>
<evidence type="ECO:0000313" key="11">
    <source>
        <dbReference type="EMBL" id="CDO57773.1"/>
    </source>
</evidence>
<keyword evidence="12" id="KW-1185">Reference proteome</keyword>
<dbReference type="FunFam" id="1.25.10.10:FF:000027">
    <property type="entry name" value="Importin subunit beta-1"/>
    <property type="match status" value="1"/>
</dbReference>
<dbReference type="PANTHER" id="PTHR10527">
    <property type="entry name" value="IMPORTIN BETA"/>
    <property type="match status" value="1"/>
</dbReference>
<accession>A0A0J9XJH4</accession>
<evidence type="ECO:0000256" key="8">
    <source>
        <dbReference type="ARBA" id="ARBA00083566"/>
    </source>
</evidence>
<dbReference type="Pfam" id="PF13513">
    <property type="entry name" value="HEAT_EZ"/>
    <property type="match status" value="1"/>
</dbReference>
<evidence type="ECO:0000256" key="9">
    <source>
        <dbReference type="PROSITE-ProRule" id="PRU00103"/>
    </source>
</evidence>
<dbReference type="EMBL" id="CCBN010000025">
    <property type="protein sequence ID" value="CDO57773.1"/>
    <property type="molecule type" value="Genomic_DNA"/>
</dbReference>
<dbReference type="SMART" id="SM00913">
    <property type="entry name" value="IBN_N"/>
    <property type="match status" value="1"/>
</dbReference>
<dbReference type="Gene3D" id="1.25.10.10">
    <property type="entry name" value="Leucine-rich Repeat Variant"/>
    <property type="match status" value="1"/>
</dbReference>
<dbReference type="PROSITE" id="PS50166">
    <property type="entry name" value="IMPORTIN_B_NT"/>
    <property type="match status" value="1"/>
</dbReference>
<dbReference type="SUPFAM" id="SSF48371">
    <property type="entry name" value="ARM repeat"/>
    <property type="match status" value="1"/>
</dbReference>
<sequence>MDIGTILENAILSPDQNVRTQAEAQLEQAAQEHFVPYLAMLTEALGNEEQKTEVRMLAGIALKNQISAKDLKTQIAQAERWTTLPEEATASIKSVALKALSSSNERVAGSAAQLIAAIADIDLPLNKWPDLMSVLVENTKSENPTHVKKSSLLAIGYICETADPSNAGVVSQASGILTAIVQGATSSEPSNEVRLTAINALVNSLEFIKHNFALENERDFIMQVVCEATQSPDIQVQAAAFGALAKIMSLYYNFMSLYMEQALFGLTVTGMNSPNDTVACMAVEFWSTVCEEELDRTLNERDLEAAGIQASEPNYHFALYALEHVLPTLLSLLTRQDEDADDDEWSVAMAAGACLQLYAQNTGPSVVAPTLKFVESNIGSTDWKEREASVMAFGSILDGPEVDQLNGLIDQALPLLLTLMSDSSLQVRDTVAWCLGKIAYVDGINVNNHLPNMMHALIAGLADHPKVATNCCWTIMNLTEQVNQNGPDEESSPLSPYYPELLGALIQLTTRTDNENSSRTSAYEALSSLVIFSSRDVIEPVRALSAEVLQRLEETLVLQQQGFVSNEDKTNLEELQINLLGLLTNIIRRVGEDVAPAANRLMELLLNLLQHKFPNSLIEEDVFIAIGAVAGTPNVNFQLYMEALLPFILNTLNDALPQMTITAIGLISDISNSLGPGIEAYAQTLMTVLGELWSRADVSRDVKSSVLSCFGDIASSMGPSFAYFLPNVMQVVSEASSLQISDDSSLEFLDYVTGLREAVTDAYVGIVTGLHDTPQELLPYLKQIISFLSMVTTDASILRTDSTVRSIVGLLGDIASMYGPGQLRELYSEQWITEFIRKARTDQSYSSVTRDTARWAREQQKRQIQ</sequence>
<dbReference type="GO" id="GO:0031267">
    <property type="term" value="F:small GTPase binding"/>
    <property type="evidence" value="ECO:0007669"/>
    <property type="project" value="InterPro"/>
</dbReference>
<protein>
    <recommendedName>
        <fullName evidence="7">Importin-95</fullName>
    </recommendedName>
    <alternativeName>
        <fullName evidence="8">Karyopherin-95</fullName>
    </alternativeName>
</protein>
<evidence type="ECO:0000256" key="4">
    <source>
        <dbReference type="ARBA" id="ARBA00022490"/>
    </source>
</evidence>
<dbReference type="GO" id="GO:0005634">
    <property type="term" value="C:nucleus"/>
    <property type="evidence" value="ECO:0007669"/>
    <property type="project" value="UniProtKB-ARBA"/>
</dbReference>
<dbReference type="InterPro" id="IPR040122">
    <property type="entry name" value="Importin_beta"/>
</dbReference>
<dbReference type="InterPro" id="IPR021133">
    <property type="entry name" value="HEAT_type_2"/>
</dbReference>
<dbReference type="GO" id="GO:0005737">
    <property type="term" value="C:cytoplasm"/>
    <property type="evidence" value="ECO:0007669"/>
    <property type="project" value="UniProtKB-SubCell"/>
</dbReference>
<proteinExistence type="inferred from homology"/>